<organism evidence="1 2">
    <name type="scientific">Desulfurispira natronophila</name>
    <dbReference type="NCBI Taxonomy" id="682562"/>
    <lineage>
        <taxon>Bacteria</taxon>
        <taxon>Pseudomonadati</taxon>
        <taxon>Chrysiogenota</taxon>
        <taxon>Chrysiogenia</taxon>
        <taxon>Chrysiogenales</taxon>
        <taxon>Chrysiogenaceae</taxon>
        <taxon>Desulfurispira</taxon>
    </lineage>
</organism>
<protein>
    <submittedName>
        <fullName evidence="1">Uncharacterized protein</fullName>
    </submittedName>
</protein>
<proteinExistence type="predicted"/>
<evidence type="ECO:0000313" key="1">
    <source>
        <dbReference type="EMBL" id="MBB5021004.1"/>
    </source>
</evidence>
<evidence type="ECO:0000313" key="2">
    <source>
        <dbReference type="Proteomes" id="UP000528322"/>
    </source>
</evidence>
<dbReference type="EMBL" id="JACHID010000001">
    <property type="protein sequence ID" value="MBB5021004.1"/>
    <property type="molecule type" value="Genomic_DNA"/>
</dbReference>
<dbReference type="AlphaFoldDB" id="A0A7W7Y2U3"/>
<keyword evidence="2" id="KW-1185">Reference proteome</keyword>
<comment type="caution">
    <text evidence="1">The sequence shown here is derived from an EMBL/GenBank/DDBJ whole genome shotgun (WGS) entry which is preliminary data.</text>
</comment>
<dbReference type="Proteomes" id="UP000528322">
    <property type="component" value="Unassembled WGS sequence"/>
</dbReference>
<gene>
    <name evidence="1" type="ORF">HNR37_000307</name>
</gene>
<reference evidence="1 2" key="1">
    <citation type="submission" date="2020-08" db="EMBL/GenBank/DDBJ databases">
        <title>Genomic Encyclopedia of Type Strains, Phase IV (KMG-IV): sequencing the most valuable type-strain genomes for metagenomic binning, comparative biology and taxonomic classification.</title>
        <authorList>
            <person name="Goeker M."/>
        </authorList>
    </citation>
    <scope>NUCLEOTIDE SEQUENCE [LARGE SCALE GENOMIC DNA]</scope>
    <source>
        <strain evidence="1 2">DSM 22071</strain>
    </source>
</reference>
<accession>A0A7W7Y2U3</accession>
<sequence>MLTQVRKSTNFQRSKVIETEISNHHTILQYHTMSDITDQG</sequence>
<name>A0A7W7Y2U3_9BACT</name>